<evidence type="ECO:0000259" key="5">
    <source>
        <dbReference type="PROSITE" id="PS00716"/>
    </source>
</evidence>
<keyword evidence="2" id="KW-0731">Sigma factor</keyword>
<keyword evidence="3" id="KW-0238">DNA-binding</keyword>
<dbReference type="SUPFAM" id="SSF88659">
    <property type="entry name" value="Sigma3 and sigma4 domains of RNA polymerase sigma factors"/>
    <property type="match status" value="1"/>
</dbReference>
<evidence type="ECO:0000256" key="3">
    <source>
        <dbReference type="ARBA" id="ARBA00023125"/>
    </source>
</evidence>
<dbReference type="EMBL" id="JARGDL010000003">
    <property type="protein sequence ID" value="MDF1611241.1"/>
    <property type="molecule type" value="Genomic_DNA"/>
</dbReference>
<feature type="domain" description="RNA polymerase sigma-70" evidence="5">
    <location>
        <begin position="175"/>
        <end position="201"/>
    </location>
</feature>
<dbReference type="CDD" id="cd06171">
    <property type="entry name" value="Sigma70_r4"/>
    <property type="match status" value="1"/>
</dbReference>
<dbReference type="PANTHER" id="PTHR30385:SF7">
    <property type="entry name" value="RNA POLYMERASE SIGMA FACTOR FLIA"/>
    <property type="match status" value="1"/>
</dbReference>
<evidence type="ECO:0000313" key="7">
    <source>
        <dbReference type="Proteomes" id="UP001221302"/>
    </source>
</evidence>
<dbReference type="InterPro" id="IPR014284">
    <property type="entry name" value="RNA_pol_sigma-70_dom"/>
</dbReference>
<dbReference type="AlphaFoldDB" id="A0AAE3NWA8"/>
<dbReference type="Pfam" id="PF04542">
    <property type="entry name" value="Sigma70_r2"/>
    <property type="match status" value="1"/>
</dbReference>
<dbReference type="Proteomes" id="UP001221302">
    <property type="component" value="Unassembled WGS sequence"/>
</dbReference>
<keyword evidence="7" id="KW-1185">Reference proteome</keyword>
<dbReference type="SUPFAM" id="SSF88946">
    <property type="entry name" value="Sigma2 domain of RNA polymerase sigma factors"/>
    <property type="match status" value="1"/>
</dbReference>
<comment type="caution">
    <text evidence="6">The sequence shown here is derived from an EMBL/GenBank/DDBJ whole genome shotgun (WGS) entry which is preliminary data.</text>
</comment>
<evidence type="ECO:0000313" key="6">
    <source>
        <dbReference type="EMBL" id="MDF1611241.1"/>
    </source>
</evidence>
<dbReference type="InterPro" id="IPR000943">
    <property type="entry name" value="RNA_pol_sigma70"/>
</dbReference>
<dbReference type="GO" id="GO:0016987">
    <property type="term" value="F:sigma factor activity"/>
    <property type="evidence" value="ECO:0007669"/>
    <property type="project" value="UniProtKB-KW"/>
</dbReference>
<dbReference type="PANTHER" id="PTHR30385">
    <property type="entry name" value="SIGMA FACTOR F FLAGELLAR"/>
    <property type="match status" value="1"/>
</dbReference>
<dbReference type="InterPro" id="IPR036388">
    <property type="entry name" value="WH-like_DNA-bd_sf"/>
</dbReference>
<dbReference type="NCBIfam" id="TIGR02937">
    <property type="entry name" value="sigma70-ECF"/>
    <property type="match status" value="1"/>
</dbReference>
<proteinExistence type="predicted"/>
<name>A0AAE3NWA8_9BACT</name>
<dbReference type="PROSITE" id="PS00716">
    <property type="entry name" value="SIGMA70_2"/>
    <property type="match status" value="1"/>
</dbReference>
<dbReference type="GO" id="GO:0006352">
    <property type="term" value="P:DNA-templated transcription initiation"/>
    <property type="evidence" value="ECO:0007669"/>
    <property type="project" value="InterPro"/>
</dbReference>
<dbReference type="Gene3D" id="1.10.10.10">
    <property type="entry name" value="Winged helix-like DNA-binding domain superfamily/Winged helix DNA-binding domain"/>
    <property type="match status" value="1"/>
</dbReference>
<protein>
    <submittedName>
        <fullName evidence="6">Sigma-70 family RNA polymerase sigma factor</fullName>
    </submittedName>
</protein>
<accession>A0AAE3NWA8</accession>
<dbReference type="Pfam" id="PF04545">
    <property type="entry name" value="Sigma70_r4"/>
    <property type="match status" value="1"/>
</dbReference>
<sequence length="210" mass="24603">MNNSNLWASYKKNPTPELKKQIVMNYVNLVHYVIHRTNLLNNGLLDRRDYFQFGIEGLSEAIDRFDPDYGTKFETYAIQRIRGKIYDELRKYTEKPEPVLEGEMSTMFPTSNLSVNHSLGDDEGMQLYEMLPNDEDEPSTVLEKKDLKEKLLELIKELGEKEKTVLSLYYYEDLNYKEIAQVLNITVSRVSQIHSQIIENLKHKLAKYNA</sequence>
<keyword evidence="1" id="KW-0805">Transcription regulation</keyword>
<dbReference type="InterPro" id="IPR013325">
    <property type="entry name" value="RNA_pol_sigma_r2"/>
</dbReference>
<gene>
    <name evidence="6" type="ORF">P0M35_03700</name>
</gene>
<dbReference type="PRINTS" id="PR00046">
    <property type="entry name" value="SIGMA70FCT"/>
</dbReference>
<evidence type="ECO:0000256" key="2">
    <source>
        <dbReference type="ARBA" id="ARBA00023082"/>
    </source>
</evidence>
<evidence type="ECO:0000256" key="1">
    <source>
        <dbReference type="ARBA" id="ARBA00023015"/>
    </source>
</evidence>
<dbReference type="InterPro" id="IPR007630">
    <property type="entry name" value="RNA_pol_sigma70_r4"/>
</dbReference>
<reference evidence="6" key="1">
    <citation type="submission" date="2023-03" db="EMBL/GenBank/DDBJ databases">
        <title>Stygiobacter electus gen. nov., sp. nov., facultatively anaerobic thermotolerant bacterium of the class Ignavibacteria from a well of Yessentuki mineral water deposit.</title>
        <authorList>
            <person name="Podosokorskaya O.A."/>
            <person name="Elcheninov A.G."/>
            <person name="Petrova N.F."/>
            <person name="Zavarzina D.G."/>
            <person name="Kublanov I.V."/>
            <person name="Merkel A.Y."/>
        </authorList>
    </citation>
    <scope>NUCLEOTIDE SEQUENCE</scope>
    <source>
        <strain evidence="6">09-Me</strain>
    </source>
</reference>
<keyword evidence="4" id="KW-0804">Transcription</keyword>
<dbReference type="GO" id="GO:0003677">
    <property type="term" value="F:DNA binding"/>
    <property type="evidence" value="ECO:0007669"/>
    <property type="project" value="UniProtKB-KW"/>
</dbReference>
<dbReference type="RefSeq" id="WP_321535007.1">
    <property type="nucleotide sequence ID" value="NZ_JARGDL010000003.1"/>
</dbReference>
<evidence type="ECO:0000256" key="4">
    <source>
        <dbReference type="ARBA" id="ARBA00023163"/>
    </source>
</evidence>
<dbReference type="InterPro" id="IPR007627">
    <property type="entry name" value="RNA_pol_sigma70_r2"/>
</dbReference>
<dbReference type="InterPro" id="IPR013324">
    <property type="entry name" value="RNA_pol_sigma_r3/r4-like"/>
</dbReference>
<organism evidence="6 7">
    <name type="scientific">Stygiobacter electus</name>
    <dbReference type="NCBI Taxonomy" id="3032292"/>
    <lineage>
        <taxon>Bacteria</taxon>
        <taxon>Pseudomonadati</taxon>
        <taxon>Ignavibacteriota</taxon>
        <taxon>Ignavibacteria</taxon>
        <taxon>Ignavibacteriales</taxon>
        <taxon>Melioribacteraceae</taxon>
        <taxon>Stygiobacter</taxon>
    </lineage>
</organism>
<dbReference type="Gene3D" id="1.10.1740.10">
    <property type="match status" value="1"/>
</dbReference>